<keyword evidence="4 8" id="KW-0863">Zinc-finger</keyword>
<dbReference type="GO" id="GO:0005634">
    <property type="term" value="C:nucleus"/>
    <property type="evidence" value="ECO:0007669"/>
    <property type="project" value="UniProtKB-SubCell"/>
</dbReference>
<feature type="domain" description="PHD-type" evidence="10">
    <location>
        <begin position="348"/>
        <end position="397"/>
    </location>
</feature>
<dbReference type="Proteomes" id="UP000053447">
    <property type="component" value="Unassembled WGS sequence"/>
</dbReference>
<comment type="caution">
    <text evidence="14">The sequence shown here is derived from an EMBL/GenBank/DDBJ whole genome shotgun (WGS) entry which is preliminary data.</text>
</comment>
<dbReference type="Pfam" id="PF02375">
    <property type="entry name" value="JmjN"/>
    <property type="match status" value="1"/>
</dbReference>
<dbReference type="InterPro" id="IPR001606">
    <property type="entry name" value="ARID_dom"/>
</dbReference>
<dbReference type="PROSITE" id="PS01359">
    <property type="entry name" value="ZF_PHD_1"/>
    <property type="match status" value="3"/>
</dbReference>
<name>A0A0W4ZVH4_PNEJ7</name>
<dbReference type="VEuPathDB" id="FungiDB:T551_00473"/>
<dbReference type="PROSITE" id="PS50016">
    <property type="entry name" value="ZF_PHD_2"/>
    <property type="match status" value="2"/>
</dbReference>
<dbReference type="Gene3D" id="1.10.150.60">
    <property type="entry name" value="ARID DNA-binding domain"/>
    <property type="match status" value="1"/>
</dbReference>
<feature type="domain" description="JmjN" evidence="12">
    <location>
        <begin position="50"/>
        <end position="91"/>
    </location>
</feature>
<dbReference type="Pfam" id="PF00628">
    <property type="entry name" value="PHD"/>
    <property type="match status" value="2"/>
</dbReference>
<proteinExistence type="predicted"/>
<dbReference type="Gene3D" id="3.30.40.10">
    <property type="entry name" value="Zinc/RING finger domain, C3HC4 (zinc finger)"/>
    <property type="match status" value="2"/>
</dbReference>
<keyword evidence="5" id="KW-0862">Zinc</keyword>
<dbReference type="STRING" id="1408657.A0A0W4ZVH4"/>
<dbReference type="Pfam" id="PF01388">
    <property type="entry name" value="ARID"/>
    <property type="match status" value="1"/>
</dbReference>
<dbReference type="SUPFAM" id="SSF46774">
    <property type="entry name" value="ARID-like"/>
    <property type="match status" value="1"/>
</dbReference>
<feature type="compositionally biased region" description="Polar residues" evidence="9">
    <location>
        <begin position="322"/>
        <end position="333"/>
    </location>
</feature>
<dbReference type="OrthoDB" id="1678912at2759"/>
<evidence type="ECO:0000256" key="9">
    <source>
        <dbReference type="SAM" id="MobiDB-lite"/>
    </source>
</evidence>
<evidence type="ECO:0000259" key="10">
    <source>
        <dbReference type="PROSITE" id="PS50016"/>
    </source>
</evidence>
<evidence type="ECO:0000313" key="14">
    <source>
        <dbReference type="EMBL" id="KTW32383.1"/>
    </source>
</evidence>
<keyword evidence="15" id="KW-1185">Reference proteome</keyword>
<dbReference type="RefSeq" id="XP_018231075.1">
    <property type="nucleotide sequence ID" value="XM_018372739.1"/>
</dbReference>
<dbReference type="CDD" id="cd16100">
    <property type="entry name" value="ARID"/>
    <property type="match status" value="1"/>
</dbReference>
<evidence type="ECO:0000256" key="3">
    <source>
        <dbReference type="ARBA" id="ARBA00022737"/>
    </source>
</evidence>
<keyword evidence="2" id="KW-0479">Metal-binding</keyword>
<dbReference type="CDD" id="cd15518">
    <property type="entry name" value="PHD_Ecm5p_Lid2p_like"/>
    <property type="match status" value="1"/>
</dbReference>
<dbReference type="EMBL" id="LFWA01000002">
    <property type="protein sequence ID" value="KTW32383.1"/>
    <property type="molecule type" value="Genomic_DNA"/>
</dbReference>
<dbReference type="InterPro" id="IPR036431">
    <property type="entry name" value="ARID_dom_sf"/>
</dbReference>
<feature type="compositionally biased region" description="Basic and acidic residues" evidence="9">
    <location>
        <begin position="308"/>
        <end position="321"/>
    </location>
</feature>
<evidence type="ECO:0000256" key="8">
    <source>
        <dbReference type="PROSITE-ProRule" id="PRU00146"/>
    </source>
</evidence>
<dbReference type="InterPro" id="IPR004198">
    <property type="entry name" value="Znf_C5HC2"/>
</dbReference>
<dbReference type="InterPro" id="IPR003347">
    <property type="entry name" value="JmjC_dom"/>
</dbReference>
<evidence type="ECO:0000259" key="12">
    <source>
        <dbReference type="PROSITE" id="PS51183"/>
    </source>
</evidence>
<dbReference type="InterPro" id="IPR019786">
    <property type="entry name" value="Zinc_finger_PHD-type_CS"/>
</dbReference>
<keyword evidence="3" id="KW-0677">Repeat</keyword>
<dbReference type="InterPro" id="IPR003349">
    <property type="entry name" value="JmjN"/>
</dbReference>
<dbReference type="GeneID" id="28938994"/>
<dbReference type="InterPro" id="IPR001965">
    <property type="entry name" value="Znf_PHD"/>
</dbReference>
<dbReference type="InterPro" id="IPR013637">
    <property type="entry name" value="Lys_sp_deMease-like_dom"/>
</dbReference>
<dbReference type="PROSITE" id="PS51011">
    <property type="entry name" value="ARID"/>
    <property type="match status" value="1"/>
</dbReference>
<evidence type="ECO:0000256" key="1">
    <source>
        <dbReference type="ARBA" id="ARBA00004123"/>
    </source>
</evidence>
<evidence type="ECO:0000259" key="11">
    <source>
        <dbReference type="PROSITE" id="PS51011"/>
    </source>
</evidence>
<feature type="compositionally biased region" description="Polar residues" evidence="9">
    <location>
        <begin position="246"/>
        <end position="257"/>
    </location>
</feature>
<dbReference type="Gene3D" id="2.60.120.650">
    <property type="entry name" value="Cupin"/>
    <property type="match status" value="2"/>
</dbReference>
<dbReference type="InterPro" id="IPR013083">
    <property type="entry name" value="Znf_RING/FYVE/PHD"/>
</dbReference>
<dbReference type="SMART" id="SM01014">
    <property type="entry name" value="ARID"/>
    <property type="match status" value="1"/>
</dbReference>
<evidence type="ECO:0000256" key="5">
    <source>
        <dbReference type="ARBA" id="ARBA00022833"/>
    </source>
</evidence>
<dbReference type="GO" id="GO:0006355">
    <property type="term" value="P:regulation of DNA-templated transcription"/>
    <property type="evidence" value="ECO:0007669"/>
    <property type="project" value="TreeGrafter"/>
</dbReference>
<evidence type="ECO:0000256" key="7">
    <source>
        <dbReference type="ARBA" id="ARBA00023242"/>
    </source>
</evidence>
<dbReference type="PANTHER" id="PTHR10694:SF33">
    <property type="entry name" value="LYSINE-SPECIFIC DEMETHYLASE 5"/>
    <property type="match status" value="1"/>
</dbReference>
<dbReference type="SUPFAM" id="SSF51197">
    <property type="entry name" value="Clavaminate synthase-like"/>
    <property type="match status" value="1"/>
</dbReference>
<feature type="domain" description="JmjC" evidence="13">
    <location>
        <begin position="485"/>
        <end position="651"/>
    </location>
</feature>
<dbReference type="SMART" id="SM00249">
    <property type="entry name" value="PHD"/>
    <property type="match status" value="3"/>
</dbReference>
<keyword evidence="7" id="KW-0539">Nucleus</keyword>
<dbReference type="SUPFAM" id="SSF57903">
    <property type="entry name" value="FYVE/PHD zinc finger"/>
    <property type="match status" value="3"/>
</dbReference>
<dbReference type="InterPro" id="IPR011011">
    <property type="entry name" value="Znf_FYVE_PHD"/>
</dbReference>
<dbReference type="Pfam" id="PF02373">
    <property type="entry name" value="JmjC"/>
    <property type="match status" value="1"/>
</dbReference>
<comment type="subcellular location">
    <subcellularLocation>
        <location evidence="1">Nucleus</location>
    </subcellularLocation>
</comment>
<feature type="compositionally biased region" description="Basic and acidic residues" evidence="9">
    <location>
        <begin position="230"/>
        <end position="240"/>
    </location>
</feature>
<evidence type="ECO:0000313" key="15">
    <source>
        <dbReference type="Proteomes" id="UP000053447"/>
    </source>
</evidence>
<dbReference type="SMART" id="SM00558">
    <property type="entry name" value="JmjC"/>
    <property type="match status" value="1"/>
</dbReference>
<evidence type="ECO:0000256" key="6">
    <source>
        <dbReference type="ARBA" id="ARBA00023004"/>
    </source>
</evidence>
<dbReference type="GO" id="GO:0032991">
    <property type="term" value="C:protein-containing complex"/>
    <property type="evidence" value="ECO:0007669"/>
    <property type="project" value="UniProtKB-ARBA"/>
</dbReference>
<evidence type="ECO:0000259" key="13">
    <source>
        <dbReference type="PROSITE" id="PS51184"/>
    </source>
</evidence>
<dbReference type="PROSITE" id="PS51183">
    <property type="entry name" value="JMJN"/>
    <property type="match status" value="1"/>
</dbReference>
<dbReference type="GO" id="GO:0003677">
    <property type="term" value="F:DNA binding"/>
    <property type="evidence" value="ECO:0007669"/>
    <property type="project" value="InterPro"/>
</dbReference>
<dbReference type="SMART" id="SM00545">
    <property type="entry name" value="JmjN"/>
    <property type="match status" value="1"/>
</dbReference>
<dbReference type="Pfam" id="PF02928">
    <property type="entry name" value="zf-C5HC2"/>
    <property type="match status" value="1"/>
</dbReference>
<dbReference type="eggNOG" id="KOG1246">
    <property type="taxonomic scope" value="Eukaryota"/>
</dbReference>
<gene>
    <name evidence="14" type="ORF">T551_00473</name>
</gene>
<feature type="domain" description="ARID" evidence="11">
    <location>
        <begin position="115"/>
        <end position="225"/>
    </location>
</feature>
<dbReference type="PANTHER" id="PTHR10694">
    <property type="entry name" value="LYSINE-SPECIFIC DEMETHYLASE"/>
    <property type="match status" value="1"/>
</dbReference>
<accession>A0A0W4ZVH4</accession>
<dbReference type="GO" id="GO:0000785">
    <property type="term" value="C:chromatin"/>
    <property type="evidence" value="ECO:0007669"/>
    <property type="project" value="TreeGrafter"/>
</dbReference>
<feature type="region of interest" description="Disordered" evidence="9">
    <location>
        <begin position="230"/>
        <end position="257"/>
    </location>
</feature>
<feature type="domain" description="PHD-type" evidence="10">
    <location>
        <begin position="1185"/>
        <end position="1234"/>
    </location>
</feature>
<sequence>MGYGSLKSDQNPSYLRRKIKTEPLDLSTVEMNYEEPEKPKSQRPLGVQQAPTYFPTDEEFRQPLKYIESITAEGRKYGIIKIIPPRGWRPTFSIDSETFLFRTRKQALNSMEGRFRANLTYLDQLFKFHKQKGSFIKSLPQIDKHPVDLYRLKRAVESRGGYHKVIRFKMEENVLTLFQACEKRRWEEICRELGYSQAGKCFSNAVTSLKTIYQKYNLPYDIYLEKIKNSPKNQKDDDKKRLKTKASPNVLNKTSTPCKTEKNDLLDDLDNEINNNSIKREPCIDKNEEEIIDDNKMLYNVTNKEKLSEKRNTRHVQKETNKIATNNLKSSNTDTEDMDSTSIKNKSKKICEKCRKEADSSSVLCYSCGIRYHIYCLEYSLTNIPKREWYCNKCFLGTSDFGFEDGNTYSLKQFQEKANLFKKKYFAKKQSTKKQSYPSETEVEEEFWKLIENTNVATEVEYGADIHSTTHGSGFPTLEKNPLDSYSSDPWNLNILPLSPDSLLRHIKTNISGMTTPWLYVGMCFSAFCWHNEDHYTYSINYQHFGETKTWYGIPDSDADLFEQIMENTMPELFEQQPDLLFQLVTMISPAKLLDEGVRVYAIDQHANQFVVTFPQAYHAVNVVEFNLNEAVNFAIPNWISEGYSLESVKRYKKFKKMPVFSHDELLLTIFSHENGIKTAMWLTIVLNEMKDRELKSRKFLREEIPGLTEELDEIYLSEDQYQCKICKSYTYLSQVKCKCTTEIVCIDHYLELCDCEKDALILRFRYSDEYLEEIAEKITERSNLPTMWTKKFYKIMSENERPPLKLMRSLLSEAEKIQYPIEEVSSLRSFVMKVNEWVENANNFITRKQQNRRKNEKVWRKGKTAELEERDKIFRNPKYLESLLKEAENLPFDTPEIHLLREKADAIVSFQNRAKEVISQSTVSSGQCLEIIESGKSLNVDIPEIEQFEQYYKQLTWIETVRNAENKYISLKEVNDLISEAKKIKIPENNPYFLKLKIRKENGEAWEAHAINLMKREAIPMDELVRLADQASSLSISQEILAKVNSIINKIREVHNSVQNIQQRILNPNFWQRPTANELKKIMDVVNSLPNPPEGVSILQKEQQKLHEWIRRGKRLFGKANAPLETLGQHMEYVVKRNNSCLSLADKPRAPVEPSSREQTPEPSTSLDKDEGFGISSNKIPHHDLFCLCRQPESGLMVECEICHEWYHGRCLKVSRKKLRDDDKWTCPICDYRVEIPRLSNRPKLEDMQQLLSDALFLPFIPSELDKLKEIVDTGVAFRNHIQPYIYSPLGLTSAEVPIMRFYLRKMEGSELLLAEETNFFKAKLHELVPIAPMPPQAIEISKSTRKPRPTKRQRELIALGLDPNSESLSEKFSNTASKKSKVISISQPSNPKPNINPSPVPLICICRKPWVPNDSPKINCFDCGNWFHHSCVGLNEAISQTLNQYLCPNCCKRRSQPYLFHINNYNNDHTLSSTLNEIHSSNTYHYDRPLYDQDMKVNHSIGDYTSQSISSTNNISNIFEAFANQGLSDKTLLGNIRHDGDIENSVQSSQTDRELLYALVDLAQGMQSHQGTGNQEYSGNLIEEDNNFADKYLNAS</sequence>
<dbReference type="InterPro" id="IPR019787">
    <property type="entry name" value="Znf_PHD-finger"/>
</dbReference>
<evidence type="ECO:0000256" key="2">
    <source>
        <dbReference type="ARBA" id="ARBA00022723"/>
    </source>
</evidence>
<keyword evidence="6" id="KW-0408">Iron</keyword>
<feature type="region of interest" description="Disordered" evidence="9">
    <location>
        <begin position="1"/>
        <end position="47"/>
    </location>
</feature>
<protein>
    <submittedName>
        <fullName evidence="14">Uncharacterized protein</fullName>
    </submittedName>
</protein>
<dbReference type="SMART" id="SM00501">
    <property type="entry name" value="BRIGHT"/>
    <property type="match status" value="1"/>
</dbReference>
<feature type="region of interest" description="Disordered" evidence="9">
    <location>
        <begin position="1146"/>
        <end position="1173"/>
    </location>
</feature>
<dbReference type="PROSITE" id="PS51184">
    <property type="entry name" value="JMJC"/>
    <property type="match status" value="1"/>
</dbReference>
<organism evidence="14 15">
    <name type="scientific">Pneumocystis jirovecii (strain RU7)</name>
    <name type="common">Human pneumocystis pneumonia agent</name>
    <dbReference type="NCBI Taxonomy" id="1408657"/>
    <lineage>
        <taxon>Eukaryota</taxon>
        <taxon>Fungi</taxon>
        <taxon>Dikarya</taxon>
        <taxon>Ascomycota</taxon>
        <taxon>Taphrinomycotina</taxon>
        <taxon>Pneumocystomycetes</taxon>
        <taxon>Pneumocystaceae</taxon>
        <taxon>Pneumocystis</taxon>
    </lineage>
</organism>
<dbReference type="GO" id="GO:0034647">
    <property type="term" value="F:histone H3K4me/H3K4me2/H3K4me3 demethylase activity"/>
    <property type="evidence" value="ECO:0007669"/>
    <property type="project" value="TreeGrafter"/>
</dbReference>
<dbReference type="GO" id="GO:0008270">
    <property type="term" value="F:zinc ion binding"/>
    <property type="evidence" value="ECO:0007669"/>
    <property type="project" value="UniProtKB-KW"/>
</dbReference>
<feature type="compositionally biased region" description="Basic and acidic residues" evidence="9">
    <location>
        <begin position="1147"/>
        <end position="1161"/>
    </location>
</feature>
<evidence type="ECO:0000256" key="4">
    <source>
        <dbReference type="ARBA" id="ARBA00022771"/>
    </source>
</evidence>
<reference evidence="15" key="1">
    <citation type="journal article" date="2016" name="Nat. Commun.">
        <title>Genome analysis of three Pneumocystis species reveals adaptation mechanisms to life exclusively in mammalian hosts.</title>
        <authorList>
            <person name="Ma L."/>
            <person name="Chen Z."/>
            <person name="Huang D.W."/>
            <person name="Kutty G."/>
            <person name="Ishihara M."/>
            <person name="Wang H."/>
            <person name="Abouelleil A."/>
            <person name="Bishop L."/>
            <person name="Davey E."/>
            <person name="Deng R."/>
            <person name="Deng X."/>
            <person name="Fan L."/>
            <person name="Fantoni G."/>
            <person name="Fitzgerald M."/>
            <person name="Gogineni E."/>
            <person name="Goldberg J.M."/>
            <person name="Handley G."/>
            <person name="Hu X."/>
            <person name="Huber C."/>
            <person name="Jiao X."/>
            <person name="Jones K."/>
            <person name="Levin J.Z."/>
            <person name="Liu Y."/>
            <person name="Macdonald P."/>
            <person name="Melnikov A."/>
            <person name="Raley C."/>
            <person name="Sassi M."/>
            <person name="Sherman B.T."/>
            <person name="Song X."/>
            <person name="Sykes S."/>
            <person name="Tran B."/>
            <person name="Walsh L."/>
            <person name="Xia Y."/>
            <person name="Yang J."/>
            <person name="Young S."/>
            <person name="Zeng Q."/>
            <person name="Zheng X."/>
            <person name="Stephens R."/>
            <person name="Nusbaum C."/>
            <person name="Birren B.W."/>
            <person name="Azadi P."/>
            <person name="Lempicki R.A."/>
            <person name="Cuomo C.A."/>
            <person name="Kovacs J.A."/>
        </authorList>
    </citation>
    <scope>NUCLEOTIDE SEQUENCE [LARGE SCALE GENOMIC DNA]</scope>
    <source>
        <strain evidence="15">RU7</strain>
    </source>
</reference>
<dbReference type="Pfam" id="PF08429">
    <property type="entry name" value="PLU-1"/>
    <property type="match status" value="1"/>
</dbReference>
<feature type="region of interest" description="Disordered" evidence="9">
    <location>
        <begin position="308"/>
        <end position="340"/>
    </location>
</feature>